<accession>A0A1J4JS69</accession>
<keyword evidence="2" id="KW-1185">Reference proteome</keyword>
<comment type="caution">
    <text evidence="1">The sequence shown here is derived from an EMBL/GenBank/DDBJ whole genome shotgun (WGS) entry which is preliminary data.</text>
</comment>
<evidence type="ECO:0000313" key="2">
    <source>
        <dbReference type="Proteomes" id="UP000179807"/>
    </source>
</evidence>
<dbReference type="GeneID" id="94842487"/>
<dbReference type="RefSeq" id="XP_068355035.1">
    <property type="nucleotide sequence ID" value="XM_068507783.1"/>
</dbReference>
<dbReference type="AlphaFoldDB" id="A0A1J4JS69"/>
<proteinExistence type="predicted"/>
<organism evidence="1 2">
    <name type="scientific">Tritrichomonas foetus</name>
    <dbReference type="NCBI Taxonomy" id="1144522"/>
    <lineage>
        <taxon>Eukaryota</taxon>
        <taxon>Metamonada</taxon>
        <taxon>Parabasalia</taxon>
        <taxon>Tritrichomonadida</taxon>
        <taxon>Tritrichomonadidae</taxon>
        <taxon>Tritrichomonas</taxon>
    </lineage>
</organism>
<protein>
    <submittedName>
        <fullName evidence="1">Uncharacterized protein</fullName>
    </submittedName>
</protein>
<gene>
    <name evidence="1" type="ORF">TRFO_31192</name>
</gene>
<sequence>MKPDPIVGLLPGSKAPSNALLEIDVFPTPEVPAKTSLATISFLSLIVCLLEIIQKDYMSIVFQLKNCCHDSFANLEK</sequence>
<dbReference type="VEuPathDB" id="TrichDB:TRFO_31192"/>
<name>A0A1J4JS69_9EUKA</name>
<dbReference type="Proteomes" id="UP000179807">
    <property type="component" value="Unassembled WGS sequence"/>
</dbReference>
<reference evidence="1" key="1">
    <citation type="submission" date="2016-10" db="EMBL/GenBank/DDBJ databases">
        <authorList>
            <person name="Benchimol M."/>
            <person name="Almeida L.G."/>
            <person name="Vasconcelos A.T."/>
            <person name="Perreira-Neves A."/>
            <person name="Rosa I.A."/>
            <person name="Tasca T."/>
            <person name="Bogo M.R."/>
            <person name="de Souza W."/>
        </authorList>
    </citation>
    <scope>NUCLEOTIDE SEQUENCE [LARGE SCALE GENOMIC DNA]</scope>
    <source>
        <strain evidence="1">K</strain>
    </source>
</reference>
<evidence type="ECO:0000313" key="1">
    <source>
        <dbReference type="EMBL" id="OHT01899.1"/>
    </source>
</evidence>
<dbReference type="EMBL" id="MLAK01000891">
    <property type="protein sequence ID" value="OHT01899.1"/>
    <property type="molecule type" value="Genomic_DNA"/>
</dbReference>